<evidence type="ECO:0000313" key="3">
    <source>
        <dbReference type="Proteomes" id="UP001174136"/>
    </source>
</evidence>
<proteinExistence type="predicted"/>
<keyword evidence="3" id="KW-1185">Reference proteome</keyword>
<sequence>MRVDLDRQLRFPVEITTTSLRPDIVAWSTKAKAVLLIELTIPAEEGIEAAYERKKAKYSELAAECRIAGWKTTIYPAEVGCRGYVGLSTTRLLRDAGVTGRNLKKAIKELAEEAEKGSFWLWLRRKDKHWGKNN</sequence>
<dbReference type="EMBL" id="JAOPHQ010001445">
    <property type="protein sequence ID" value="KAK0150710.1"/>
    <property type="molecule type" value="Genomic_DNA"/>
</dbReference>
<dbReference type="Proteomes" id="UP001174136">
    <property type="component" value="Unassembled WGS sequence"/>
</dbReference>
<dbReference type="AlphaFoldDB" id="A0AA47P767"/>
<evidence type="ECO:0000313" key="2">
    <source>
        <dbReference type="EMBL" id="KAK0153552.1"/>
    </source>
</evidence>
<name>A0AA47P767_MERPO</name>
<organism evidence="1 3">
    <name type="scientific">Merluccius polli</name>
    <name type="common">Benguela hake</name>
    <name type="synonym">Merluccius cadenati</name>
    <dbReference type="NCBI Taxonomy" id="89951"/>
    <lineage>
        <taxon>Eukaryota</taxon>
        <taxon>Metazoa</taxon>
        <taxon>Chordata</taxon>
        <taxon>Craniata</taxon>
        <taxon>Vertebrata</taxon>
        <taxon>Euteleostomi</taxon>
        <taxon>Actinopterygii</taxon>
        <taxon>Neopterygii</taxon>
        <taxon>Teleostei</taxon>
        <taxon>Neoteleostei</taxon>
        <taxon>Acanthomorphata</taxon>
        <taxon>Zeiogadaria</taxon>
        <taxon>Gadariae</taxon>
        <taxon>Gadiformes</taxon>
        <taxon>Gadoidei</taxon>
        <taxon>Merlucciidae</taxon>
        <taxon>Merluccius</taxon>
    </lineage>
</organism>
<evidence type="ECO:0000313" key="1">
    <source>
        <dbReference type="EMBL" id="KAK0150710.1"/>
    </source>
</evidence>
<dbReference type="EMBL" id="JAOPHQ010000705">
    <property type="protein sequence ID" value="KAK0153552.1"/>
    <property type="molecule type" value="Genomic_DNA"/>
</dbReference>
<reference evidence="1" key="1">
    <citation type="journal article" date="2023" name="Front. Mar. Sci.">
        <title>A new Merluccius polli reference genome to investigate the effects of global change in West African waters.</title>
        <authorList>
            <person name="Mateo J.L."/>
            <person name="Blanco-Fernandez C."/>
            <person name="Garcia-Vazquez E."/>
            <person name="Machado-Schiaffino G."/>
        </authorList>
    </citation>
    <scope>NUCLEOTIDE SEQUENCE</scope>
    <source>
        <strain evidence="1">C29</strain>
        <tissue evidence="1">Fin</tissue>
    </source>
</reference>
<comment type="caution">
    <text evidence="1">The sequence shown here is derived from an EMBL/GenBank/DDBJ whole genome shotgun (WGS) entry which is preliminary data.</text>
</comment>
<gene>
    <name evidence="2" type="ORF">N1851_004671</name>
    <name evidence="1" type="ORF">N1851_008180</name>
</gene>
<accession>A0AA47P767</accession>
<protein>
    <submittedName>
        <fullName evidence="1">Uncharacterized protein</fullName>
    </submittedName>
</protein>